<dbReference type="Proteomes" id="UP000038622">
    <property type="component" value="Unassembled WGS sequence"/>
</dbReference>
<dbReference type="STRING" id="1578720.HAL011_12060"/>
<evidence type="ECO:0000313" key="1">
    <source>
        <dbReference type="EMBL" id="CRF41412.1"/>
    </source>
</evidence>
<dbReference type="EMBL" id="CDML01000038">
    <property type="protein sequence ID" value="CRF41412.1"/>
    <property type="molecule type" value="Genomic_DNA"/>
</dbReference>
<evidence type="ECO:0000313" key="2">
    <source>
        <dbReference type="EMBL" id="CRF41971.1"/>
    </source>
</evidence>
<sequence length="43" mass="4850">MGGRGDAGGHKYWYWDFNHTAAVGRVVLLHHCPCVENPHSVQF</sequence>
<gene>
    <name evidence="1" type="ORF">HAL011_12060</name>
    <name evidence="2" type="ORF">HAL013_01200</name>
    <name evidence="3" type="ORF">HAL09_16150</name>
</gene>
<accession>A0A0K2X7G1</accession>
<protein>
    <submittedName>
        <fullName evidence="2">Uncharacterized protein</fullName>
    </submittedName>
</protein>
<evidence type="ECO:0000313" key="3">
    <source>
        <dbReference type="EMBL" id="CRF44984.1"/>
    </source>
</evidence>
<reference evidence="5 6" key="2">
    <citation type="submission" date="2014-12" db="EMBL/GenBank/DDBJ databases">
        <authorList>
            <person name="Jaenicke S."/>
        </authorList>
    </citation>
    <scope>NUCLEOTIDE SEQUENCE [LARGE SCALE GENOMIC DNA]</scope>
</reference>
<proteinExistence type="predicted"/>
<evidence type="ECO:0000313" key="4">
    <source>
        <dbReference type="Proteomes" id="UP000038622"/>
    </source>
</evidence>
<reference evidence="2" key="1">
    <citation type="submission" date="2014-12" db="EMBL/GenBank/DDBJ databases">
        <title>Whole genome sequences of four Staphylococcus schleiferi canine isolates.</title>
        <authorList>
            <person name="Misic A.M."/>
            <person name="Cain C."/>
            <person name="Morris D.O."/>
            <person name="Rankin S."/>
            <person name="Beiting D."/>
        </authorList>
    </citation>
    <scope>NUCLEOTIDE SEQUENCE</scope>
    <source>
        <strain evidence="1">ASB11</strain>
        <strain evidence="2">ASB13</strain>
        <strain evidence="3">ASB9</strain>
    </source>
</reference>
<dbReference type="EMBL" id="CDMN01000070">
    <property type="protein sequence ID" value="CRF44984.1"/>
    <property type="molecule type" value="Genomic_DNA"/>
</dbReference>
<keyword evidence="4" id="KW-1185">Reference proteome</keyword>
<dbReference type="Proteomes" id="UP000041394">
    <property type="component" value="Unassembled WGS sequence"/>
</dbReference>
<organism evidence="2 6">
    <name type="scientific">Helicobacter ailurogastricus</name>
    <dbReference type="NCBI Taxonomy" id="1578720"/>
    <lineage>
        <taxon>Bacteria</taxon>
        <taxon>Pseudomonadati</taxon>
        <taxon>Campylobacterota</taxon>
        <taxon>Epsilonproteobacteria</taxon>
        <taxon>Campylobacterales</taxon>
        <taxon>Helicobacteraceae</taxon>
        <taxon>Helicobacter</taxon>
    </lineage>
</organism>
<dbReference type="EMBL" id="CDMH01000006">
    <property type="protein sequence ID" value="CRF41971.1"/>
    <property type="molecule type" value="Genomic_DNA"/>
</dbReference>
<name>A0A0K2X7G1_9HELI</name>
<reference evidence="4" key="3">
    <citation type="submission" date="2014-12" db="EMBL/GenBank/DDBJ databases">
        <authorList>
            <person name="Smet A."/>
        </authorList>
    </citation>
    <scope>NUCLEOTIDE SEQUENCE [LARGE SCALE GENOMIC DNA]</scope>
</reference>
<dbReference type="AlphaFoldDB" id="A0A0K2X7G1"/>
<dbReference type="Proteomes" id="UP000045175">
    <property type="component" value="Unassembled WGS sequence"/>
</dbReference>
<evidence type="ECO:0000313" key="6">
    <source>
        <dbReference type="Proteomes" id="UP000045175"/>
    </source>
</evidence>
<evidence type="ECO:0000313" key="5">
    <source>
        <dbReference type="Proteomes" id="UP000041394"/>
    </source>
</evidence>